<dbReference type="EMBL" id="ML121588">
    <property type="protein sequence ID" value="RPB19549.1"/>
    <property type="molecule type" value="Genomic_DNA"/>
</dbReference>
<name>A0A3N4LDJ2_9PEZI</name>
<feature type="compositionally biased region" description="Polar residues" evidence="2">
    <location>
        <begin position="229"/>
        <end position="242"/>
    </location>
</feature>
<dbReference type="OrthoDB" id="340962at2759"/>
<gene>
    <name evidence="4" type="ORF">L211DRAFT_793935</name>
</gene>
<dbReference type="CDD" id="cd20524">
    <property type="entry name" value="CYCLIN_CCNH_rpt1"/>
    <property type="match status" value="1"/>
</dbReference>
<organism evidence="4 5">
    <name type="scientific">Terfezia boudieri ATCC MYA-4762</name>
    <dbReference type="NCBI Taxonomy" id="1051890"/>
    <lineage>
        <taxon>Eukaryota</taxon>
        <taxon>Fungi</taxon>
        <taxon>Dikarya</taxon>
        <taxon>Ascomycota</taxon>
        <taxon>Pezizomycotina</taxon>
        <taxon>Pezizomycetes</taxon>
        <taxon>Pezizales</taxon>
        <taxon>Pezizaceae</taxon>
        <taxon>Terfezia</taxon>
    </lineage>
</organism>
<dbReference type="FunCoup" id="A0A3N4LDJ2">
    <property type="interactions" value="938"/>
</dbReference>
<reference evidence="4 5" key="1">
    <citation type="journal article" date="2018" name="Nat. Ecol. Evol.">
        <title>Pezizomycetes genomes reveal the molecular basis of ectomycorrhizal truffle lifestyle.</title>
        <authorList>
            <person name="Murat C."/>
            <person name="Payen T."/>
            <person name="Noel B."/>
            <person name="Kuo A."/>
            <person name="Morin E."/>
            <person name="Chen J."/>
            <person name="Kohler A."/>
            <person name="Krizsan K."/>
            <person name="Balestrini R."/>
            <person name="Da Silva C."/>
            <person name="Montanini B."/>
            <person name="Hainaut M."/>
            <person name="Levati E."/>
            <person name="Barry K.W."/>
            <person name="Belfiori B."/>
            <person name="Cichocki N."/>
            <person name="Clum A."/>
            <person name="Dockter R.B."/>
            <person name="Fauchery L."/>
            <person name="Guy J."/>
            <person name="Iotti M."/>
            <person name="Le Tacon F."/>
            <person name="Lindquist E.A."/>
            <person name="Lipzen A."/>
            <person name="Malagnac F."/>
            <person name="Mello A."/>
            <person name="Molinier V."/>
            <person name="Miyauchi S."/>
            <person name="Poulain J."/>
            <person name="Riccioni C."/>
            <person name="Rubini A."/>
            <person name="Sitrit Y."/>
            <person name="Splivallo R."/>
            <person name="Traeger S."/>
            <person name="Wang M."/>
            <person name="Zifcakova L."/>
            <person name="Wipf D."/>
            <person name="Zambonelli A."/>
            <person name="Paolocci F."/>
            <person name="Nowrousian M."/>
            <person name="Ottonello S."/>
            <person name="Baldrian P."/>
            <person name="Spatafora J.W."/>
            <person name="Henrissat B."/>
            <person name="Nagy L.G."/>
            <person name="Aury J.M."/>
            <person name="Wincker P."/>
            <person name="Grigoriev I.V."/>
            <person name="Bonfante P."/>
            <person name="Martin F.M."/>
        </authorList>
    </citation>
    <scope>NUCLEOTIDE SEQUENCE [LARGE SCALE GENOMIC DNA]</scope>
    <source>
        <strain evidence="4 5">ATCC MYA-4762</strain>
    </source>
</reference>
<dbReference type="InterPro" id="IPR036915">
    <property type="entry name" value="Cyclin-like_sf"/>
</dbReference>
<dbReference type="GO" id="GO:0016538">
    <property type="term" value="F:cyclin-dependent protein serine/threonine kinase regulator activity"/>
    <property type="evidence" value="ECO:0007669"/>
    <property type="project" value="InterPro"/>
</dbReference>
<evidence type="ECO:0000259" key="3">
    <source>
        <dbReference type="Pfam" id="PF16899"/>
    </source>
</evidence>
<dbReference type="InterPro" id="IPR043198">
    <property type="entry name" value="Cyclin/Ssn8"/>
</dbReference>
<feature type="domain" description="Cyclin C-terminal" evidence="3">
    <location>
        <begin position="204"/>
        <end position="342"/>
    </location>
</feature>
<evidence type="ECO:0000313" key="4">
    <source>
        <dbReference type="EMBL" id="RPB19549.1"/>
    </source>
</evidence>
<sequence length="435" mass="48698">MEDTIYLASSQHKLWSFTPESLSSVRKATNAAAAAQVREAIMRAREKKMMNGGVVKSGNSNGMVDSDIGTPADGSGNGNGVGADGLALGPDEKEIECLTAEEELKLVRYYCRKIMDIATVFEFPTNIKATAPTFLRRFFTRTSPMTYHPKTLLTTILYLTTKTENHYIHLKDFSSKIPKSSPEEILAPEFVVAMGLRWCFEVKHPFRGLEGAIMELVKVSEGKYIHPTHPTTSDPQETNTFNPPTPAEWQAKLHNLPPLPTSPHLPPKPRIERAHGKARSILSGPVLLTDAYFLFTPPQIYLSSIYLVDPPLAHFFLDLKHPYPHQSSLLQTLKSIIESCAEEVRKGGEPGAQISKEEMDEVKRIDRKLYFCRNPEKVDLVGVSKQAKRGVTEDEESGTGGNGEAERREREVKKRKLEREKSFREGEELFGSQTK</sequence>
<protein>
    <submittedName>
        <fullName evidence="4">Cyclin-like protein</fullName>
    </submittedName>
</protein>
<accession>A0A3N4LDJ2</accession>
<dbReference type="PANTHER" id="PTHR10026">
    <property type="entry name" value="CYCLIN"/>
    <property type="match status" value="1"/>
</dbReference>
<dbReference type="GO" id="GO:0006357">
    <property type="term" value="P:regulation of transcription by RNA polymerase II"/>
    <property type="evidence" value="ECO:0007669"/>
    <property type="project" value="InterPro"/>
</dbReference>
<dbReference type="SUPFAM" id="SSF47954">
    <property type="entry name" value="Cyclin-like"/>
    <property type="match status" value="2"/>
</dbReference>
<dbReference type="Gene3D" id="1.10.472.10">
    <property type="entry name" value="Cyclin-like"/>
    <property type="match status" value="1"/>
</dbReference>
<dbReference type="InParanoid" id="A0A3N4LDJ2"/>
<dbReference type="Proteomes" id="UP000267821">
    <property type="component" value="Unassembled WGS sequence"/>
</dbReference>
<feature type="compositionally biased region" description="Basic and acidic residues" evidence="2">
    <location>
        <begin position="404"/>
        <end position="427"/>
    </location>
</feature>
<feature type="compositionally biased region" description="Pro residues" evidence="2">
    <location>
        <begin position="257"/>
        <end position="268"/>
    </location>
</feature>
<dbReference type="STRING" id="1051890.A0A3N4LDJ2"/>
<dbReference type="InterPro" id="IPR031658">
    <property type="entry name" value="Cyclin_C_2"/>
</dbReference>
<keyword evidence="1" id="KW-0195">Cyclin</keyword>
<dbReference type="Pfam" id="PF16899">
    <property type="entry name" value="Cyclin_C_2"/>
    <property type="match status" value="1"/>
</dbReference>
<feature type="region of interest" description="Disordered" evidence="2">
    <location>
        <begin position="227"/>
        <end position="271"/>
    </location>
</feature>
<evidence type="ECO:0000256" key="1">
    <source>
        <dbReference type="ARBA" id="ARBA00023127"/>
    </source>
</evidence>
<dbReference type="CDD" id="cd20525">
    <property type="entry name" value="CYCLIN_CCNH_rpt2"/>
    <property type="match status" value="1"/>
</dbReference>
<evidence type="ECO:0000313" key="5">
    <source>
        <dbReference type="Proteomes" id="UP000267821"/>
    </source>
</evidence>
<dbReference type="AlphaFoldDB" id="A0A3N4LDJ2"/>
<evidence type="ECO:0000256" key="2">
    <source>
        <dbReference type="SAM" id="MobiDB-lite"/>
    </source>
</evidence>
<keyword evidence="5" id="KW-1185">Reference proteome</keyword>
<proteinExistence type="predicted"/>
<feature type="region of interest" description="Disordered" evidence="2">
    <location>
        <begin position="384"/>
        <end position="435"/>
    </location>
</feature>